<dbReference type="EMBL" id="JAEFBJ010000008">
    <property type="protein sequence ID" value="KAG7581571.1"/>
    <property type="molecule type" value="Genomic_DNA"/>
</dbReference>
<feature type="compositionally biased region" description="Low complexity" evidence="2">
    <location>
        <begin position="73"/>
        <end position="88"/>
    </location>
</feature>
<proteinExistence type="inferred from homology"/>
<dbReference type="Proteomes" id="UP000694251">
    <property type="component" value="Chromosome 8"/>
</dbReference>
<sequence>MATVVYQSFFESQHFEPRALRLRLSSHTNPHLSTPLKSHFQDSSIAPQDNTTTINAASLSLSGPHPGSNSDANSGSWSFLESLSNSSSNDKEKKTLSLFQSPSSRRTLSDESLALCTESLGSETGSDIIHEDEDMFSISSELQTMDTRTTSTTSRPSRQDRKRNTMASLPPPLTSMRGLDCIEVKSHRENGRLVMMATRPPPRNRCLQDRSNGCVRLAILIDCDDHIETETKEKEAEEETIETVRDNEEEIPEHEVEVEEEKDEGIKVKGVEKVQRSRRCIEGDRENRGFLNWESFCVATS</sequence>
<keyword evidence="5" id="KW-1185">Reference proteome</keyword>
<accession>A0A8T2BC61</accession>
<feature type="compositionally biased region" description="Polar residues" evidence="2">
    <location>
        <begin position="56"/>
        <end position="72"/>
    </location>
</feature>
<dbReference type="PANTHER" id="PTHR33155">
    <property type="entry name" value="FANTASTIC FOUR-LIKE PROTEIN (DUF3049)"/>
    <property type="match status" value="1"/>
</dbReference>
<evidence type="ECO:0000313" key="4">
    <source>
        <dbReference type="EMBL" id="KAG7581571.1"/>
    </source>
</evidence>
<dbReference type="AlphaFoldDB" id="A0A8T2BC61"/>
<organism evidence="4 5">
    <name type="scientific">Arabidopsis suecica</name>
    <name type="common">Swedish thale-cress</name>
    <name type="synonym">Cardaminopsis suecica</name>
    <dbReference type="NCBI Taxonomy" id="45249"/>
    <lineage>
        <taxon>Eukaryota</taxon>
        <taxon>Viridiplantae</taxon>
        <taxon>Streptophyta</taxon>
        <taxon>Embryophyta</taxon>
        <taxon>Tracheophyta</taxon>
        <taxon>Spermatophyta</taxon>
        <taxon>Magnoliopsida</taxon>
        <taxon>eudicotyledons</taxon>
        <taxon>Gunneridae</taxon>
        <taxon>Pentapetalae</taxon>
        <taxon>rosids</taxon>
        <taxon>malvids</taxon>
        <taxon>Brassicales</taxon>
        <taxon>Brassicaceae</taxon>
        <taxon>Camelineae</taxon>
        <taxon>Arabidopsis</taxon>
    </lineage>
</organism>
<evidence type="ECO:0000256" key="2">
    <source>
        <dbReference type="SAM" id="MobiDB-lite"/>
    </source>
</evidence>
<comment type="similarity">
    <text evidence="1">Belongs to the fantastic four family.</text>
</comment>
<dbReference type="Pfam" id="PF11250">
    <property type="entry name" value="FAF"/>
    <property type="match status" value="1"/>
</dbReference>
<protein>
    <submittedName>
        <fullName evidence="4">The fantastic four family</fullName>
    </submittedName>
</protein>
<comment type="caution">
    <text evidence="4">The sequence shown here is derived from an EMBL/GenBank/DDBJ whole genome shotgun (WGS) entry which is preliminary data.</text>
</comment>
<dbReference type="InterPro" id="IPR021410">
    <property type="entry name" value="FAF"/>
</dbReference>
<feature type="region of interest" description="Disordered" evidence="2">
    <location>
        <begin position="56"/>
        <end position="103"/>
    </location>
</feature>
<feature type="region of interest" description="Disordered" evidence="2">
    <location>
        <begin position="144"/>
        <end position="176"/>
    </location>
</feature>
<dbReference type="InterPro" id="IPR046431">
    <property type="entry name" value="FAF_dom"/>
</dbReference>
<gene>
    <name evidence="4" type="ORF">ISN44_As08g012360</name>
</gene>
<evidence type="ECO:0000313" key="5">
    <source>
        <dbReference type="Proteomes" id="UP000694251"/>
    </source>
</evidence>
<dbReference type="PANTHER" id="PTHR33155:SF15">
    <property type="entry name" value="PROTEIN FANTASTIC FOUR 4"/>
    <property type="match status" value="1"/>
</dbReference>
<feature type="domain" description="FAF" evidence="3">
    <location>
        <begin position="168"/>
        <end position="218"/>
    </location>
</feature>
<evidence type="ECO:0000256" key="1">
    <source>
        <dbReference type="ARBA" id="ARBA00008690"/>
    </source>
</evidence>
<reference evidence="4 5" key="1">
    <citation type="submission" date="2020-12" db="EMBL/GenBank/DDBJ databases">
        <title>Concerted genomic and epigenomic changes stabilize Arabidopsis allopolyploids.</title>
        <authorList>
            <person name="Chen Z."/>
        </authorList>
    </citation>
    <scope>NUCLEOTIDE SEQUENCE [LARGE SCALE GENOMIC DNA]</scope>
    <source>
        <strain evidence="4">As9502</strain>
        <tissue evidence="4">Leaf</tissue>
    </source>
</reference>
<name>A0A8T2BC61_ARASU</name>
<feature type="compositionally biased region" description="Low complexity" evidence="2">
    <location>
        <begin position="147"/>
        <end position="156"/>
    </location>
</feature>
<dbReference type="OrthoDB" id="1916983at2759"/>
<feature type="compositionally biased region" description="Acidic residues" evidence="2">
    <location>
        <begin position="239"/>
        <end position="263"/>
    </location>
</feature>
<feature type="region of interest" description="Disordered" evidence="2">
    <location>
        <begin position="239"/>
        <end position="264"/>
    </location>
</feature>
<evidence type="ECO:0000259" key="3">
    <source>
        <dbReference type="Pfam" id="PF11250"/>
    </source>
</evidence>